<keyword evidence="2 4" id="KW-0067">ATP-binding</keyword>
<dbReference type="Pfam" id="PF00005">
    <property type="entry name" value="ABC_tran"/>
    <property type="match status" value="1"/>
</dbReference>
<name>A0A3B0Z0T8_9ZZZZ</name>
<dbReference type="SUPFAM" id="SSF52540">
    <property type="entry name" value="P-loop containing nucleoside triphosphate hydrolases"/>
    <property type="match status" value="1"/>
</dbReference>
<dbReference type="InterPro" id="IPR003439">
    <property type="entry name" value="ABC_transporter-like_ATP-bd"/>
</dbReference>
<dbReference type="PANTHER" id="PTHR43119">
    <property type="entry name" value="ABC TRANSPORT PROTEIN ATP-BINDING COMPONENT-RELATED"/>
    <property type="match status" value="1"/>
</dbReference>
<dbReference type="InterPro" id="IPR003593">
    <property type="entry name" value="AAA+_ATPase"/>
</dbReference>
<dbReference type="PROSITE" id="PS50893">
    <property type="entry name" value="ABC_TRANSPORTER_2"/>
    <property type="match status" value="1"/>
</dbReference>
<gene>
    <name evidence="4" type="ORF">MNBD_GAMMA12-2942</name>
</gene>
<dbReference type="GO" id="GO:0005524">
    <property type="term" value="F:ATP binding"/>
    <property type="evidence" value="ECO:0007669"/>
    <property type="project" value="UniProtKB-KW"/>
</dbReference>
<organism evidence="4">
    <name type="scientific">hydrothermal vent metagenome</name>
    <dbReference type="NCBI Taxonomy" id="652676"/>
    <lineage>
        <taxon>unclassified sequences</taxon>
        <taxon>metagenomes</taxon>
        <taxon>ecological metagenomes</taxon>
    </lineage>
</organism>
<dbReference type="PANTHER" id="PTHR43119:SF1">
    <property type="entry name" value="ABC TRANSPORTER DOMAIN-CONTAINING PROTEIN"/>
    <property type="match status" value="1"/>
</dbReference>
<dbReference type="Gene3D" id="3.40.50.300">
    <property type="entry name" value="P-loop containing nucleotide triphosphate hydrolases"/>
    <property type="match status" value="1"/>
</dbReference>
<accession>A0A3B0Z0T8</accession>
<proteinExistence type="predicted"/>
<dbReference type="InterPro" id="IPR027417">
    <property type="entry name" value="P-loop_NTPase"/>
</dbReference>
<keyword evidence="1" id="KW-0547">Nucleotide-binding</keyword>
<dbReference type="GO" id="GO:0016887">
    <property type="term" value="F:ATP hydrolysis activity"/>
    <property type="evidence" value="ECO:0007669"/>
    <property type="project" value="InterPro"/>
</dbReference>
<evidence type="ECO:0000256" key="2">
    <source>
        <dbReference type="ARBA" id="ARBA00022840"/>
    </source>
</evidence>
<dbReference type="EMBL" id="UOFL01000229">
    <property type="protein sequence ID" value="VAW81863.1"/>
    <property type="molecule type" value="Genomic_DNA"/>
</dbReference>
<evidence type="ECO:0000256" key="1">
    <source>
        <dbReference type="ARBA" id="ARBA00022741"/>
    </source>
</evidence>
<evidence type="ECO:0000313" key="4">
    <source>
        <dbReference type="EMBL" id="VAW81863.1"/>
    </source>
</evidence>
<feature type="domain" description="ABC transporter" evidence="3">
    <location>
        <begin position="1"/>
        <end position="232"/>
    </location>
</feature>
<reference evidence="4" key="1">
    <citation type="submission" date="2018-06" db="EMBL/GenBank/DDBJ databases">
        <authorList>
            <person name="Zhirakovskaya E."/>
        </authorList>
    </citation>
    <scope>NUCLEOTIDE SEQUENCE</scope>
</reference>
<dbReference type="AlphaFoldDB" id="A0A3B0Z0T8"/>
<dbReference type="SMART" id="SM00382">
    <property type="entry name" value="AAA"/>
    <property type="match status" value="1"/>
</dbReference>
<sequence>MKFEVRQLESMLAPSLKNPLNLTVKAKEVVCISGESGVGKSVFLRCLADLIPHTGEMKLNGHSSQSMPANDWRRQVCLLPAESQWWFVTVAEHFVHNQDQKEQKTLEGLKDPKDLMVSSNNKSDSVFEQSCFRQLGFSPEVMQWRIDRLSTGEKQRLSLLRVINNKPEVLLLDEPTASLDPITIRKAEACIANYQQETDCSIVWISHDPAQIRRVADRHICLETTGFSERDL</sequence>
<evidence type="ECO:0000259" key="3">
    <source>
        <dbReference type="PROSITE" id="PS50893"/>
    </source>
</evidence>
<protein>
    <submittedName>
        <fullName evidence="4">YbbL ABC transporter ATP-binding protein</fullName>
    </submittedName>
</protein>